<dbReference type="Proteomes" id="UP000187455">
    <property type="component" value="Unassembled WGS sequence"/>
</dbReference>
<organism evidence="1 2">
    <name type="scientific">Smittium mucronatum</name>
    <dbReference type="NCBI Taxonomy" id="133383"/>
    <lineage>
        <taxon>Eukaryota</taxon>
        <taxon>Fungi</taxon>
        <taxon>Fungi incertae sedis</taxon>
        <taxon>Zoopagomycota</taxon>
        <taxon>Kickxellomycotina</taxon>
        <taxon>Harpellomycetes</taxon>
        <taxon>Harpellales</taxon>
        <taxon>Legeriomycetaceae</taxon>
        <taxon>Smittium</taxon>
    </lineage>
</organism>
<evidence type="ECO:0000313" key="1">
    <source>
        <dbReference type="EMBL" id="OLY77978.1"/>
    </source>
</evidence>
<accession>A0A1R0GM81</accession>
<reference evidence="1 2" key="1">
    <citation type="journal article" date="2016" name="Mol. Biol. Evol.">
        <title>Genome-Wide Survey of Gut Fungi (Harpellales) Reveals the First Horizontally Transferred Ubiquitin Gene from a Mosquito Host.</title>
        <authorList>
            <person name="Wang Y."/>
            <person name="White M.M."/>
            <person name="Kvist S."/>
            <person name="Moncalvo J.M."/>
        </authorList>
    </citation>
    <scope>NUCLEOTIDE SEQUENCE [LARGE SCALE GENOMIC DNA]</scope>
    <source>
        <strain evidence="1 2">ALG-7-W6</strain>
    </source>
</reference>
<comment type="caution">
    <text evidence="1">The sequence shown here is derived from an EMBL/GenBank/DDBJ whole genome shotgun (WGS) entry which is preliminary data.</text>
</comment>
<name>A0A1R0GM81_9FUNG</name>
<protein>
    <submittedName>
        <fullName evidence="1">Uncharacterized protein</fullName>
    </submittedName>
</protein>
<proteinExistence type="predicted"/>
<evidence type="ECO:0000313" key="2">
    <source>
        <dbReference type="Proteomes" id="UP000187455"/>
    </source>
</evidence>
<dbReference type="EMBL" id="LSSL01007480">
    <property type="protein sequence ID" value="OLY77978.1"/>
    <property type="molecule type" value="Genomic_DNA"/>
</dbReference>
<gene>
    <name evidence="1" type="ORF">AYI68_g7983</name>
</gene>
<dbReference type="AlphaFoldDB" id="A0A1R0GM81"/>
<keyword evidence="2" id="KW-1185">Reference proteome</keyword>
<sequence length="126" mass="13765">MSEADSLYQLNWYKSSLRSCCCAAKDEETLSAPLLIHSSPYPSRDLSAASMVGIIGENLNWGLGPEIIEIPSKKDTRFFITGSPAKFIYRSKSSPSAGVLEEMDTEIKLPRSSSASHQASTFGENK</sequence>